<feature type="domain" description="SBNO alpha/beta" evidence="4">
    <location>
        <begin position="118"/>
        <end position="225"/>
    </location>
</feature>
<gene>
    <name evidence="5" type="ORF">LOTGIDRAFT_231151</name>
</gene>
<dbReference type="HOGENOM" id="CLU_551289_0_0_1"/>
<keyword evidence="6" id="KW-1185">Reference proteome</keyword>
<dbReference type="Proteomes" id="UP000030746">
    <property type="component" value="Unassembled WGS sequence"/>
</dbReference>
<dbReference type="OrthoDB" id="6112789at2759"/>
<dbReference type="CTD" id="20248492"/>
<dbReference type="GeneID" id="20248492"/>
<dbReference type="PANTHER" id="PTHR12706">
    <property type="entry name" value="STRAWBERRY NOTCH-RELATED"/>
    <property type="match status" value="1"/>
</dbReference>
<protein>
    <submittedName>
        <fullName evidence="5">Uncharacterized protein</fullName>
    </submittedName>
</protein>
<name>V4A495_LOTGI</name>
<accession>V4A495</accession>
<dbReference type="GO" id="GO:0031490">
    <property type="term" value="F:chromatin DNA binding"/>
    <property type="evidence" value="ECO:0007669"/>
    <property type="project" value="TreeGrafter"/>
</dbReference>
<feature type="region of interest" description="Disordered" evidence="1">
    <location>
        <begin position="392"/>
        <end position="414"/>
    </location>
</feature>
<dbReference type="InterPro" id="IPR026937">
    <property type="entry name" value="SBNO_Helicase_C_dom"/>
</dbReference>
<evidence type="ECO:0000256" key="2">
    <source>
        <dbReference type="SAM" id="SignalP"/>
    </source>
</evidence>
<organism evidence="5 6">
    <name type="scientific">Lottia gigantea</name>
    <name type="common">Giant owl limpet</name>
    <dbReference type="NCBI Taxonomy" id="225164"/>
    <lineage>
        <taxon>Eukaryota</taxon>
        <taxon>Metazoa</taxon>
        <taxon>Spiralia</taxon>
        <taxon>Lophotrochozoa</taxon>
        <taxon>Mollusca</taxon>
        <taxon>Gastropoda</taxon>
        <taxon>Patellogastropoda</taxon>
        <taxon>Lottioidea</taxon>
        <taxon>Lottiidae</taxon>
        <taxon>Lottia</taxon>
    </lineage>
</organism>
<evidence type="ECO:0000313" key="5">
    <source>
        <dbReference type="EMBL" id="ESO98738.1"/>
    </source>
</evidence>
<proteinExistence type="predicted"/>
<dbReference type="GO" id="GO:0005634">
    <property type="term" value="C:nucleus"/>
    <property type="evidence" value="ECO:0007669"/>
    <property type="project" value="TreeGrafter"/>
</dbReference>
<evidence type="ECO:0000259" key="4">
    <source>
        <dbReference type="Pfam" id="PF25373"/>
    </source>
</evidence>
<dbReference type="GO" id="GO:0042393">
    <property type="term" value="F:histone binding"/>
    <property type="evidence" value="ECO:0007669"/>
    <property type="project" value="TreeGrafter"/>
</dbReference>
<dbReference type="Pfam" id="PF13871">
    <property type="entry name" value="Helicase_C_4"/>
    <property type="match status" value="1"/>
</dbReference>
<dbReference type="InterPro" id="IPR026741">
    <property type="entry name" value="SNO"/>
</dbReference>
<dbReference type="KEGG" id="lgi:LOTGIDRAFT_231151"/>
<dbReference type="PANTHER" id="PTHR12706:SF33">
    <property type="entry name" value="PROTEIN WITH HELICASE_C DOMAIN"/>
    <property type="match status" value="1"/>
</dbReference>
<reference evidence="5 6" key="1">
    <citation type="journal article" date="2013" name="Nature">
        <title>Insights into bilaterian evolution from three spiralian genomes.</title>
        <authorList>
            <person name="Simakov O."/>
            <person name="Marletaz F."/>
            <person name="Cho S.J."/>
            <person name="Edsinger-Gonzales E."/>
            <person name="Havlak P."/>
            <person name="Hellsten U."/>
            <person name="Kuo D.H."/>
            <person name="Larsson T."/>
            <person name="Lv J."/>
            <person name="Arendt D."/>
            <person name="Savage R."/>
            <person name="Osoegawa K."/>
            <person name="de Jong P."/>
            <person name="Grimwood J."/>
            <person name="Chapman J.A."/>
            <person name="Shapiro H."/>
            <person name="Aerts A."/>
            <person name="Otillar R.P."/>
            <person name="Terry A.Y."/>
            <person name="Boore J.L."/>
            <person name="Grigoriev I.V."/>
            <person name="Lindberg D.R."/>
            <person name="Seaver E.C."/>
            <person name="Weisblat D.A."/>
            <person name="Putnam N.H."/>
            <person name="Rokhsar D.S."/>
        </authorList>
    </citation>
    <scope>NUCLEOTIDE SEQUENCE [LARGE SCALE GENOMIC DNA]</scope>
</reference>
<dbReference type="GO" id="GO:0006355">
    <property type="term" value="P:regulation of DNA-templated transcription"/>
    <property type="evidence" value="ECO:0007669"/>
    <property type="project" value="InterPro"/>
</dbReference>
<evidence type="ECO:0000259" key="3">
    <source>
        <dbReference type="Pfam" id="PF13871"/>
    </source>
</evidence>
<evidence type="ECO:0000313" key="6">
    <source>
        <dbReference type="Proteomes" id="UP000030746"/>
    </source>
</evidence>
<dbReference type="OMA" id="NEIMKEC"/>
<dbReference type="Pfam" id="PF25373">
    <property type="entry name" value="SBNO"/>
    <property type="match status" value="1"/>
</dbReference>
<dbReference type="RefSeq" id="XP_009050379.1">
    <property type="nucleotide sequence ID" value="XM_009052131.1"/>
</dbReference>
<keyword evidence="2" id="KW-0732">Signal</keyword>
<dbReference type="EMBL" id="KB201205">
    <property type="protein sequence ID" value="ESO98738.1"/>
    <property type="molecule type" value="Genomic_DNA"/>
</dbReference>
<dbReference type="InterPro" id="IPR057332">
    <property type="entry name" value="SBNO_a/b_dom"/>
</dbReference>
<feature type="signal peptide" evidence="2">
    <location>
        <begin position="1"/>
        <end position="19"/>
    </location>
</feature>
<dbReference type="Gene3D" id="3.30.160.60">
    <property type="entry name" value="Classic Zinc Finger"/>
    <property type="match status" value="1"/>
</dbReference>
<feature type="domain" description="Strawberry notch helicase C" evidence="3">
    <location>
        <begin position="10"/>
        <end position="81"/>
    </location>
</feature>
<dbReference type="AlphaFoldDB" id="V4A495"/>
<sequence>MVIPCQFLESLVLMGLVEVESMRTGCVIKDKDAGDVSKFLNRILGLAVEKQNLIFNYFTEAMKVIIKNAKKEGRYNEGMLDITATSIQLIGKPTEIFSNLSRGHGTTQSALLKVDRGMSWEAALKKQEHSGGSGNFYVSKRDMWGRKMYILATKKDNSSHLYTICRPNTGVSAFDEEKSDLLRKYSQIDVAAAEKGWKDMYQSSGDGCMHGDSCRQRAGCSVGSRTYKLHLICGNIVTLMSVLECTLNKFSVKYGLSKYESHIRVVRVELDTGERIVGVRYPEQLIIEVEKALIERNMIEQAQSQAMISQGQEGQVLIDPPKLKTFQSITEDVASVVPRCYKKAITPPLTIKNFFKPSTSNTDSSKPTVKTECLSVSYEDFTKDVCGGDANPSDSDSIALNRAKTKDNNSQSLKKQTVEILKESKNMSKKRTANNSVFSPTLKRRKQETLFSTFAKQSSQKEVKKDISCPICGLKFEEGLGNDKINEHIDNCLIE</sequence>
<feature type="chain" id="PRO_5004716848" evidence="2">
    <location>
        <begin position="20"/>
        <end position="495"/>
    </location>
</feature>
<evidence type="ECO:0000256" key="1">
    <source>
        <dbReference type="SAM" id="MobiDB-lite"/>
    </source>
</evidence>